<name>A0ABT7LVW3_9CYAN</name>
<sequence>MEFTNAITIEQIRAAKPEMVYYGANTCWWTHDPKHLGTTGAGLPCDPRGGVLFQTDDVEGFLKAAEMNASHYGRHGLRAFMAAHHLNCILSFAGCAPWCSPNWEDYNAAIDLFDYRNASGDPKNHIFQFDIERMRNELGKFAKRQNEEDKEK</sequence>
<reference evidence="1 2" key="1">
    <citation type="submission" date="2023-06" db="EMBL/GenBank/DDBJ databases">
        <title>Whole genome sequence of Oscillatoria calcuttensis NRMC-F 0142.</title>
        <authorList>
            <person name="Shakena Fathima T."/>
            <person name="Muralitharan G."/>
            <person name="Thajuddin N."/>
        </authorList>
    </citation>
    <scope>NUCLEOTIDE SEQUENCE [LARGE SCALE GENOMIC DNA]</scope>
    <source>
        <strain evidence="1 2">NRMC-F 0142</strain>
    </source>
</reference>
<accession>A0ABT7LVW3</accession>
<dbReference type="RefSeq" id="WP_286003983.1">
    <property type="nucleotide sequence ID" value="NZ_JASVEJ010000001.1"/>
</dbReference>
<keyword evidence="2" id="KW-1185">Reference proteome</keyword>
<gene>
    <name evidence="1" type="ORF">QQ055_00025</name>
</gene>
<evidence type="ECO:0000313" key="1">
    <source>
        <dbReference type="EMBL" id="MDL5055874.1"/>
    </source>
</evidence>
<comment type="caution">
    <text evidence="1">The sequence shown here is derived from an EMBL/GenBank/DDBJ whole genome shotgun (WGS) entry which is preliminary data.</text>
</comment>
<organism evidence="1 2">
    <name type="scientific">Geitlerinema calcuttense NRMC-F 0142</name>
    <dbReference type="NCBI Taxonomy" id="2922238"/>
    <lineage>
        <taxon>Bacteria</taxon>
        <taxon>Bacillati</taxon>
        <taxon>Cyanobacteriota</taxon>
        <taxon>Cyanophyceae</taxon>
        <taxon>Geitlerinematales</taxon>
        <taxon>Geitlerinemataceae</taxon>
        <taxon>Geitlerinema</taxon>
    </lineage>
</organism>
<proteinExistence type="predicted"/>
<protein>
    <submittedName>
        <fullName evidence="1">Uncharacterized protein</fullName>
    </submittedName>
</protein>
<evidence type="ECO:0000313" key="2">
    <source>
        <dbReference type="Proteomes" id="UP001230986"/>
    </source>
</evidence>
<dbReference type="Proteomes" id="UP001230986">
    <property type="component" value="Unassembled WGS sequence"/>
</dbReference>
<dbReference type="EMBL" id="JASVEJ010000001">
    <property type="protein sequence ID" value="MDL5055874.1"/>
    <property type="molecule type" value="Genomic_DNA"/>
</dbReference>